<dbReference type="GO" id="GO:0008237">
    <property type="term" value="F:metallopeptidase activity"/>
    <property type="evidence" value="ECO:0007669"/>
    <property type="project" value="InterPro"/>
</dbReference>
<dbReference type="Gene3D" id="3.40.390.10">
    <property type="entry name" value="Collagenase (Catalytic Domain)"/>
    <property type="match status" value="1"/>
</dbReference>
<gene>
    <name evidence="2" type="ORF">BFJ72_g3186</name>
</gene>
<evidence type="ECO:0000313" key="3">
    <source>
        <dbReference type="Proteomes" id="UP000283569"/>
    </source>
</evidence>
<dbReference type="EMBL" id="MRDB01000008">
    <property type="protein sequence ID" value="RKL45641.1"/>
    <property type="molecule type" value="Genomic_DNA"/>
</dbReference>
<evidence type="ECO:0000313" key="2">
    <source>
        <dbReference type="EMBL" id="RKL45641.1"/>
    </source>
</evidence>
<reference evidence="2 3" key="1">
    <citation type="journal article" date="2018" name="Sci. Rep.">
        <title>Characterisation of pathogen-specific regions and novel effector candidates in Fusarium oxysporum f. sp. cepae.</title>
        <authorList>
            <person name="Armitage A.D."/>
            <person name="Taylor A."/>
            <person name="Sobczyk M.K."/>
            <person name="Baxter L."/>
            <person name="Greenfield B.P."/>
            <person name="Bates H.J."/>
            <person name="Wilson F."/>
            <person name="Jackson A.C."/>
            <person name="Ott S."/>
            <person name="Harrison R.J."/>
            <person name="Clarkson J.P."/>
        </authorList>
    </citation>
    <scope>NUCLEOTIDE SEQUENCE [LARGE SCALE GENOMIC DNA]</scope>
    <source>
        <strain evidence="2 3">Fp_A8</strain>
    </source>
</reference>
<dbReference type="Proteomes" id="UP000283569">
    <property type="component" value="Unassembled WGS sequence"/>
</dbReference>
<name>A0A420TVL5_GIBIN</name>
<accession>A0A420TVL5</accession>
<dbReference type="AlphaFoldDB" id="A0A420TVL5"/>
<dbReference type="SUPFAM" id="SSF55486">
    <property type="entry name" value="Metalloproteases ('zincins'), catalytic domain"/>
    <property type="match status" value="1"/>
</dbReference>
<feature type="signal peptide" evidence="1">
    <location>
        <begin position="1"/>
        <end position="19"/>
    </location>
</feature>
<comment type="caution">
    <text evidence="2">The sequence shown here is derived from an EMBL/GenBank/DDBJ whole genome shotgun (WGS) entry which is preliminary data.</text>
</comment>
<feature type="chain" id="PRO_5019192520" description="Peptidase metallopeptidase domain-containing protein" evidence="1">
    <location>
        <begin position="20"/>
        <end position="371"/>
    </location>
</feature>
<evidence type="ECO:0000256" key="1">
    <source>
        <dbReference type="SAM" id="SignalP"/>
    </source>
</evidence>
<keyword evidence="1" id="KW-0732">Signal</keyword>
<protein>
    <recommendedName>
        <fullName evidence="4">Peptidase metallopeptidase domain-containing protein</fullName>
    </recommendedName>
</protein>
<dbReference type="InterPro" id="IPR024079">
    <property type="entry name" value="MetalloPept_cat_dom_sf"/>
</dbReference>
<evidence type="ECO:0008006" key="4">
    <source>
        <dbReference type="Google" id="ProtNLM"/>
    </source>
</evidence>
<sequence length="371" mass="41751">MQITFCFFAATLLASLVKAGSSAWEIPTARHNSFDNDLVKRAVSINPQHDYRDNSRTRLWPDKTITYAFANDEAKEKLEAKFRRAVDIWGTLSANGFKYKDVKPRKCKSRRSECLLIHYNNQGTFRSSIGLPAVNRRQHIEGPTMHLSDVIGVGNLDTAVNTAHEIGHVWGLGHEHQVKEWWGQSDSDETWIEYLMGTDFMTEDYHCENLYDYETAKAKLEKANASKADKDKDTLDSLCRIASVAKDYGFSAMDWVPLPYLGFTHDDEIDKDSLMMYPSGAGGKGRVNLNAEDPKDRDQRLPVLTYPGGERIPLRKSPSAGDIGRLLKIYGTDYVGESKLLNEKDNTARGLFNKIRGKSSRRAGDTEAGIC</sequence>
<proteinExistence type="predicted"/>
<organism evidence="2 3">
    <name type="scientific">Gibberella intermedia</name>
    <name type="common">Bulb rot disease fungus</name>
    <name type="synonym">Fusarium proliferatum</name>
    <dbReference type="NCBI Taxonomy" id="948311"/>
    <lineage>
        <taxon>Eukaryota</taxon>
        <taxon>Fungi</taxon>
        <taxon>Dikarya</taxon>
        <taxon>Ascomycota</taxon>
        <taxon>Pezizomycotina</taxon>
        <taxon>Sordariomycetes</taxon>
        <taxon>Hypocreomycetidae</taxon>
        <taxon>Hypocreales</taxon>
        <taxon>Nectriaceae</taxon>
        <taxon>Fusarium</taxon>
        <taxon>Fusarium fujikuroi species complex</taxon>
    </lineage>
</organism>